<evidence type="ECO:0000313" key="2">
    <source>
        <dbReference type="EMBL" id="GAA3516226.1"/>
    </source>
</evidence>
<keyword evidence="1" id="KW-0472">Membrane</keyword>
<proteinExistence type="predicted"/>
<comment type="caution">
    <text evidence="2">The sequence shown here is derived from an EMBL/GenBank/DDBJ whole genome shotgun (WGS) entry which is preliminary data.</text>
</comment>
<dbReference type="EMBL" id="BAABCW010000016">
    <property type="protein sequence ID" value="GAA3516226.1"/>
    <property type="molecule type" value="Genomic_DNA"/>
</dbReference>
<feature type="transmembrane region" description="Helical" evidence="1">
    <location>
        <begin position="12"/>
        <end position="29"/>
    </location>
</feature>
<keyword evidence="1" id="KW-0812">Transmembrane</keyword>
<protein>
    <submittedName>
        <fullName evidence="2">Uncharacterized protein</fullName>
    </submittedName>
</protein>
<keyword evidence="1" id="KW-1133">Transmembrane helix</keyword>
<dbReference type="Proteomes" id="UP001500459">
    <property type="component" value="Unassembled WGS sequence"/>
</dbReference>
<reference evidence="3" key="1">
    <citation type="journal article" date="2019" name="Int. J. Syst. Evol. Microbiol.">
        <title>The Global Catalogue of Microorganisms (GCM) 10K type strain sequencing project: providing services to taxonomists for standard genome sequencing and annotation.</title>
        <authorList>
            <consortium name="The Broad Institute Genomics Platform"/>
            <consortium name="The Broad Institute Genome Sequencing Center for Infectious Disease"/>
            <person name="Wu L."/>
            <person name="Ma J."/>
        </authorList>
    </citation>
    <scope>NUCLEOTIDE SEQUENCE [LARGE SCALE GENOMIC DNA]</scope>
    <source>
        <strain evidence="3">JCM 17106</strain>
    </source>
</reference>
<accession>A0ABP6UT04</accession>
<name>A0ABP6UT04_9FLAO</name>
<organism evidence="2 3">
    <name type="scientific">Aquimarina addita</name>
    <dbReference type="NCBI Taxonomy" id="870485"/>
    <lineage>
        <taxon>Bacteria</taxon>
        <taxon>Pseudomonadati</taxon>
        <taxon>Bacteroidota</taxon>
        <taxon>Flavobacteriia</taxon>
        <taxon>Flavobacteriales</taxon>
        <taxon>Flavobacteriaceae</taxon>
        <taxon>Aquimarina</taxon>
    </lineage>
</organism>
<evidence type="ECO:0000256" key="1">
    <source>
        <dbReference type="SAM" id="Phobius"/>
    </source>
</evidence>
<evidence type="ECO:0000313" key="3">
    <source>
        <dbReference type="Proteomes" id="UP001500459"/>
    </source>
</evidence>
<gene>
    <name evidence="2" type="ORF">GCM10022393_32780</name>
</gene>
<feature type="transmembrane region" description="Helical" evidence="1">
    <location>
        <begin position="41"/>
        <end position="60"/>
    </location>
</feature>
<keyword evidence="3" id="KW-1185">Reference proteome</keyword>
<sequence>MSVECTSKFSLVLLFKNVSTLLIFTFSKYNLSKPYQRHKRLVLRSYLSIKVLFDLLFIMYG</sequence>